<evidence type="ECO:0000313" key="1">
    <source>
        <dbReference type="EnsemblPlants" id="AET5Gv20648200.3"/>
    </source>
</evidence>
<reference evidence="1" key="3">
    <citation type="journal article" date="2017" name="Nature">
        <title>Genome sequence of the progenitor of the wheat D genome Aegilops tauschii.</title>
        <authorList>
            <person name="Luo M.C."/>
            <person name="Gu Y.Q."/>
            <person name="Puiu D."/>
            <person name="Wang H."/>
            <person name="Twardziok S.O."/>
            <person name="Deal K.R."/>
            <person name="Huo N."/>
            <person name="Zhu T."/>
            <person name="Wang L."/>
            <person name="Wang Y."/>
            <person name="McGuire P.E."/>
            <person name="Liu S."/>
            <person name="Long H."/>
            <person name="Ramasamy R.K."/>
            <person name="Rodriguez J.C."/>
            <person name="Van S.L."/>
            <person name="Yuan L."/>
            <person name="Wang Z."/>
            <person name="Xia Z."/>
            <person name="Xiao L."/>
            <person name="Anderson O.D."/>
            <person name="Ouyang S."/>
            <person name="Liang Y."/>
            <person name="Zimin A.V."/>
            <person name="Pertea G."/>
            <person name="Qi P."/>
            <person name="Bennetzen J.L."/>
            <person name="Dai X."/>
            <person name="Dawson M.W."/>
            <person name="Muller H.G."/>
            <person name="Kugler K."/>
            <person name="Rivarola-Duarte L."/>
            <person name="Spannagl M."/>
            <person name="Mayer K.F.X."/>
            <person name="Lu F.H."/>
            <person name="Bevan M.W."/>
            <person name="Leroy P."/>
            <person name="Li P."/>
            <person name="You F.M."/>
            <person name="Sun Q."/>
            <person name="Liu Z."/>
            <person name="Lyons E."/>
            <person name="Wicker T."/>
            <person name="Salzberg S.L."/>
            <person name="Devos K.M."/>
            <person name="Dvorak J."/>
        </authorList>
    </citation>
    <scope>NUCLEOTIDE SEQUENCE [LARGE SCALE GENOMIC DNA]</scope>
    <source>
        <strain evidence="1">cv. AL8/78</strain>
    </source>
</reference>
<reference evidence="1" key="5">
    <citation type="journal article" date="2021" name="G3 (Bethesda)">
        <title>Aegilops tauschii genome assembly Aet v5.0 features greater sequence contiguity and improved annotation.</title>
        <authorList>
            <person name="Wang L."/>
            <person name="Zhu T."/>
            <person name="Rodriguez J.C."/>
            <person name="Deal K.R."/>
            <person name="Dubcovsky J."/>
            <person name="McGuire P.E."/>
            <person name="Lux T."/>
            <person name="Spannagl M."/>
            <person name="Mayer K.F.X."/>
            <person name="Baldrich P."/>
            <person name="Meyers B.C."/>
            <person name="Huo N."/>
            <person name="Gu Y.Q."/>
            <person name="Zhou H."/>
            <person name="Devos K.M."/>
            <person name="Bennetzen J.L."/>
            <person name="Unver T."/>
            <person name="Budak H."/>
            <person name="Gulick P.J."/>
            <person name="Galiba G."/>
            <person name="Kalapos B."/>
            <person name="Nelson D.R."/>
            <person name="Li P."/>
            <person name="You F.M."/>
            <person name="Luo M.C."/>
            <person name="Dvorak J."/>
        </authorList>
    </citation>
    <scope>NUCLEOTIDE SEQUENCE [LARGE SCALE GENOMIC DNA]</scope>
    <source>
        <strain evidence="1">cv. AL8/78</strain>
    </source>
</reference>
<accession>A0A453L6Q3</accession>
<dbReference type="EnsemblPlants" id="AET5Gv20648200.3">
    <property type="protein sequence ID" value="AET5Gv20648200.3"/>
    <property type="gene ID" value="AET5Gv20648200"/>
</dbReference>
<protein>
    <submittedName>
        <fullName evidence="1">Uncharacterized protein</fullName>
    </submittedName>
</protein>
<evidence type="ECO:0000313" key="2">
    <source>
        <dbReference type="Proteomes" id="UP000015105"/>
    </source>
</evidence>
<sequence>VGGAAASGRRDRIHCQTFETAVMLVIISSCEFAAIDLSCVP</sequence>
<dbReference type="AlphaFoldDB" id="A0A453L6Q3"/>
<organism evidence="1 2">
    <name type="scientific">Aegilops tauschii subsp. strangulata</name>
    <name type="common">Goatgrass</name>
    <dbReference type="NCBI Taxonomy" id="200361"/>
    <lineage>
        <taxon>Eukaryota</taxon>
        <taxon>Viridiplantae</taxon>
        <taxon>Streptophyta</taxon>
        <taxon>Embryophyta</taxon>
        <taxon>Tracheophyta</taxon>
        <taxon>Spermatophyta</taxon>
        <taxon>Magnoliopsida</taxon>
        <taxon>Liliopsida</taxon>
        <taxon>Poales</taxon>
        <taxon>Poaceae</taxon>
        <taxon>BOP clade</taxon>
        <taxon>Pooideae</taxon>
        <taxon>Triticodae</taxon>
        <taxon>Triticeae</taxon>
        <taxon>Triticinae</taxon>
        <taxon>Aegilops</taxon>
    </lineage>
</organism>
<proteinExistence type="predicted"/>
<reference evidence="2" key="1">
    <citation type="journal article" date="2014" name="Science">
        <title>Ancient hybridizations among the ancestral genomes of bread wheat.</title>
        <authorList>
            <consortium name="International Wheat Genome Sequencing Consortium,"/>
            <person name="Marcussen T."/>
            <person name="Sandve S.R."/>
            <person name="Heier L."/>
            <person name="Spannagl M."/>
            <person name="Pfeifer M."/>
            <person name="Jakobsen K.S."/>
            <person name="Wulff B.B."/>
            <person name="Steuernagel B."/>
            <person name="Mayer K.F."/>
            <person name="Olsen O.A."/>
        </authorList>
    </citation>
    <scope>NUCLEOTIDE SEQUENCE [LARGE SCALE GENOMIC DNA]</scope>
    <source>
        <strain evidence="2">cv. AL8/78</strain>
    </source>
</reference>
<reference evidence="1" key="4">
    <citation type="submission" date="2019-03" db="UniProtKB">
        <authorList>
            <consortium name="EnsemblPlants"/>
        </authorList>
    </citation>
    <scope>IDENTIFICATION</scope>
</reference>
<reference evidence="2" key="2">
    <citation type="journal article" date="2017" name="Nat. Plants">
        <title>The Aegilops tauschii genome reveals multiple impacts of transposons.</title>
        <authorList>
            <person name="Zhao G."/>
            <person name="Zou C."/>
            <person name="Li K."/>
            <person name="Wang K."/>
            <person name="Li T."/>
            <person name="Gao L."/>
            <person name="Zhang X."/>
            <person name="Wang H."/>
            <person name="Yang Z."/>
            <person name="Liu X."/>
            <person name="Jiang W."/>
            <person name="Mao L."/>
            <person name="Kong X."/>
            <person name="Jiao Y."/>
            <person name="Jia J."/>
        </authorList>
    </citation>
    <scope>NUCLEOTIDE SEQUENCE [LARGE SCALE GENOMIC DNA]</scope>
    <source>
        <strain evidence="2">cv. AL8/78</strain>
    </source>
</reference>
<dbReference type="Proteomes" id="UP000015105">
    <property type="component" value="Chromosome 5D"/>
</dbReference>
<name>A0A453L6Q3_AEGTS</name>
<keyword evidence="2" id="KW-1185">Reference proteome</keyword>
<dbReference type="Gramene" id="AET5Gv20648200.3">
    <property type="protein sequence ID" value="AET5Gv20648200.3"/>
    <property type="gene ID" value="AET5Gv20648200"/>
</dbReference>